<name>A0A938YC96_9ACTN</name>
<evidence type="ECO:0000256" key="3">
    <source>
        <dbReference type="ARBA" id="ARBA00022801"/>
    </source>
</evidence>
<dbReference type="Gene3D" id="3.90.1720.10">
    <property type="entry name" value="endopeptidase domain like (from Nostoc punctiforme)"/>
    <property type="match status" value="1"/>
</dbReference>
<comment type="caution">
    <text evidence="7">The sequence shown here is derived from an EMBL/GenBank/DDBJ whole genome shotgun (WGS) entry which is preliminary data.</text>
</comment>
<reference evidence="7" key="1">
    <citation type="submission" date="2021-01" db="EMBL/GenBank/DDBJ databases">
        <title>Novel species in genus Nocardioides.</title>
        <authorList>
            <person name="Zhang G."/>
        </authorList>
    </citation>
    <scope>NUCLEOTIDE SEQUENCE</scope>
    <source>
        <strain evidence="7">Zg-536</strain>
    </source>
</reference>
<feature type="chain" id="PRO_5037589124" evidence="5">
    <location>
        <begin position="32"/>
        <end position="184"/>
    </location>
</feature>
<dbReference type="PROSITE" id="PS51935">
    <property type="entry name" value="NLPC_P60"/>
    <property type="match status" value="1"/>
</dbReference>
<dbReference type="SUPFAM" id="SSF54001">
    <property type="entry name" value="Cysteine proteinases"/>
    <property type="match status" value="1"/>
</dbReference>
<gene>
    <name evidence="7" type="ORF">JK386_17515</name>
</gene>
<evidence type="ECO:0000256" key="4">
    <source>
        <dbReference type="ARBA" id="ARBA00022807"/>
    </source>
</evidence>
<sequence length="184" mass="20264">MSLSLLRAGARILLLPLVLSLFLLAPGTAHAKDAELIPSTAVQWKAKTQAEMKARAERRVEKRKRIAAKRKKAVVRVLRAVKSRAGKPYAYGSAGPNSFDCSGLTQWSYRKAGKSLPRTSGAQASKAQRVKKPRKGDLVFFAKGGRVYHVGIYAGNNSLWHASRPGTPVRKEKIWNAAHFYGRV</sequence>
<evidence type="ECO:0000259" key="6">
    <source>
        <dbReference type="PROSITE" id="PS51935"/>
    </source>
</evidence>
<dbReference type="GO" id="GO:0006508">
    <property type="term" value="P:proteolysis"/>
    <property type="evidence" value="ECO:0007669"/>
    <property type="project" value="UniProtKB-KW"/>
</dbReference>
<keyword evidence="2" id="KW-0645">Protease</keyword>
<evidence type="ECO:0000256" key="2">
    <source>
        <dbReference type="ARBA" id="ARBA00022670"/>
    </source>
</evidence>
<organism evidence="7 8">
    <name type="scientific">Nocardioides faecalis</name>
    <dbReference type="NCBI Taxonomy" id="2803858"/>
    <lineage>
        <taxon>Bacteria</taxon>
        <taxon>Bacillati</taxon>
        <taxon>Actinomycetota</taxon>
        <taxon>Actinomycetes</taxon>
        <taxon>Propionibacteriales</taxon>
        <taxon>Nocardioidaceae</taxon>
        <taxon>Nocardioides</taxon>
    </lineage>
</organism>
<keyword evidence="5" id="KW-0732">Signal</keyword>
<dbReference type="Pfam" id="PF00877">
    <property type="entry name" value="NLPC_P60"/>
    <property type="match status" value="1"/>
</dbReference>
<comment type="similarity">
    <text evidence="1">Belongs to the peptidase C40 family.</text>
</comment>
<dbReference type="EMBL" id="JAERTX010000022">
    <property type="protein sequence ID" value="MBM9461700.1"/>
    <property type="molecule type" value="Genomic_DNA"/>
</dbReference>
<feature type="signal peptide" evidence="5">
    <location>
        <begin position="1"/>
        <end position="31"/>
    </location>
</feature>
<evidence type="ECO:0000256" key="1">
    <source>
        <dbReference type="ARBA" id="ARBA00007074"/>
    </source>
</evidence>
<dbReference type="RefSeq" id="WP_205293019.1">
    <property type="nucleotide sequence ID" value="NZ_CP074406.1"/>
</dbReference>
<protein>
    <submittedName>
        <fullName evidence="7">C40 family peptidase</fullName>
    </submittedName>
</protein>
<feature type="domain" description="NlpC/P60" evidence="6">
    <location>
        <begin position="71"/>
        <end position="184"/>
    </location>
</feature>
<proteinExistence type="inferred from homology"/>
<evidence type="ECO:0000256" key="5">
    <source>
        <dbReference type="SAM" id="SignalP"/>
    </source>
</evidence>
<evidence type="ECO:0000313" key="7">
    <source>
        <dbReference type="EMBL" id="MBM9461700.1"/>
    </source>
</evidence>
<keyword evidence="8" id="KW-1185">Reference proteome</keyword>
<accession>A0A938YC96</accession>
<dbReference type="Proteomes" id="UP000663791">
    <property type="component" value="Unassembled WGS sequence"/>
</dbReference>
<keyword evidence="3" id="KW-0378">Hydrolase</keyword>
<keyword evidence="4" id="KW-0788">Thiol protease</keyword>
<dbReference type="InterPro" id="IPR051794">
    <property type="entry name" value="PG_Endopeptidase_C40"/>
</dbReference>
<dbReference type="GO" id="GO:0008234">
    <property type="term" value="F:cysteine-type peptidase activity"/>
    <property type="evidence" value="ECO:0007669"/>
    <property type="project" value="UniProtKB-KW"/>
</dbReference>
<evidence type="ECO:0000313" key="8">
    <source>
        <dbReference type="Proteomes" id="UP000663791"/>
    </source>
</evidence>
<dbReference type="InterPro" id="IPR000064">
    <property type="entry name" value="NLP_P60_dom"/>
</dbReference>
<dbReference type="InterPro" id="IPR038765">
    <property type="entry name" value="Papain-like_cys_pep_sf"/>
</dbReference>
<dbReference type="PANTHER" id="PTHR47359">
    <property type="entry name" value="PEPTIDOGLYCAN DL-ENDOPEPTIDASE CWLO"/>
    <property type="match status" value="1"/>
</dbReference>
<dbReference type="PANTHER" id="PTHR47359:SF3">
    <property type="entry name" value="NLP_P60 DOMAIN-CONTAINING PROTEIN-RELATED"/>
    <property type="match status" value="1"/>
</dbReference>
<dbReference type="AlphaFoldDB" id="A0A938YC96"/>